<dbReference type="InterPro" id="IPR011761">
    <property type="entry name" value="ATP-grasp"/>
</dbReference>
<dbReference type="PROSITE" id="PS50975">
    <property type="entry name" value="ATP_GRASP"/>
    <property type="match status" value="1"/>
</dbReference>
<gene>
    <name evidence="6" type="ORF">OKJ48_11655</name>
</gene>
<keyword evidence="3 4" id="KW-0067">ATP-binding</keyword>
<name>A0ABU6C863_9ACTN</name>
<reference evidence="6 7" key="1">
    <citation type="submission" date="2022-10" db="EMBL/GenBank/DDBJ databases">
        <authorList>
            <person name="Xie J."/>
            <person name="Shen N."/>
        </authorList>
    </citation>
    <scope>NUCLEOTIDE SEQUENCE [LARGE SCALE GENOMIC DNA]</scope>
    <source>
        <strain evidence="6 7">DSM 41681</strain>
    </source>
</reference>
<evidence type="ECO:0000313" key="7">
    <source>
        <dbReference type="Proteomes" id="UP001352223"/>
    </source>
</evidence>
<keyword evidence="7" id="KW-1185">Reference proteome</keyword>
<dbReference type="Pfam" id="PF18603">
    <property type="entry name" value="LAL_C2"/>
    <property type="match status" value="1"/>
</dbReference>
<dbReference type="Pfam" id="PF13535">
    <property type="entry name" value="ATP-grasp_4"/>
    <property type="match status" value="1"/>
</dbReference>
<evidence type="ECO:0000256" key="2">
    <source>
        <dbReference type="ARBA" id="ARBA00022741"/>
    </source>
</evidence>
<dbReference type="PANTHER" id="PTHR43585:SF2">
    <property type="entry name" value="ATP-GRASP ENZYME FSQD"/>
    <property type="match status" value="1"/>
</dbReference>
<sequence length="424" mass="45627">MTTSAPAIILVDPVRQGRPFKDAARELGFSVVSLYTHDYLASLHRHAEGDDLSFYTADPDEAQRLITATGITAKAVVPCLEAGVHLTDVLADRLGLPGNDHTLAWARRNKAAMRAHAAQAGVRIPEFRLVHSSADIAAAAHEVGFPVIVKPTLGAGSQGVRVFSTAADLEAQGPPPTHDVYREPVREWLVERYIRGREFAVNFFSADGEHRLVDIWEYLRPDDADYDFPLWDIVQIGTEHPDFARVESYTRSVLTAFGIRRGPSHTEVKCTADGTYLIEVGSRLSGGPAVDLWIAHGGLRPFHDTIACYLGQRPALLDKPVTFPVRFGSAVVHNEQGPGTLVAVHGAEEAGRLPGVDSVELGYAPGEHVPATHDNVSIPFSAAVHGPDSDAVLATLARIRSLVRVETRPTPSPVDGADAAAPAS</sequence>
<feature type="domain" description="ATP-grasp" evidence="5">
    <location>
        <begin position="114"/>
        <end position="310"/>
    </location>
</feature>
<evidence type="ECO:0000259" key="5">
    <source>
        <dbReference type="PROSITE" id="PS50975"/>
    </source>
</evidence>
<dbReference type="EMBL" id="JAOZYB010000068">
    <property type="protein sequence ID" value="MEB3960895.1"/>
    <property type="molecule type" value="Genomic_DNA"/>
</dbReference>
<keyword evidence="2 4" id="KW-0547">Nucleotide-binding</keyword>
<dbReference type="Proteomes" id="UP001352223">
    <property type="component" value="Unassembled WGS sequence"/>
</dbReference>
<keyword evidence="1" id="KW-0436">Ligase</keyword>
<evidence type="ECO:0000256" key="4">
    <source>
        <dbReference type="PROSITE-ProRule" id="PRU00409"/>
    </source>
</evidence>
<proteinExistence type="predicted"/>
<dbReference type="InterPro" id="IPR040570">
    <property type="entry name" value="LAL_C2"/>
</dbReference>
<dbReference type="Gene3D" id="3.30.470.20">
    <property type="entry name" value="ATP-grasp fold, B domain"/>
    <property type="match status" value="1"/>
</dbReference>
<accession>A0ABU6C863</accession>
<organism evidence="6 7">
    <name type="scientific">Streptomyces kunmingensis</name>
    <dbReference type="NCBI Taxonomy" id="68225"/>
    <lineage>
        <taxon>Bacteria</taxon>
        <taxon>Bacillati</taxon>
        <taxon>Actinomycetota</taxon>
        <taxon>Actinomycetes</taxon>
        <taxon>Kitasatosporales</taxon>
        <taxon>Streptomycetaceae</taxon>
        <taxon>Streptomyces</taxon>
    </lineage>
</organism>
<dbReference type="PANTHER" id="PTHR43585">
    <property type="entry name" value="FUMIPYRROLE BIOSYNTHESIS PROTEIN C"/>
    <property type="match status" value="1"/>
</dbReference>
<dbReference type="InterPro" id="IPR052032">
    <property type="entry name" value="ATP-dep_AA_Ligase"/>
</dbReference>
<dbReference type="SUPFAM" id="SSF56059">
    <property type="entry name" value="Glutathione synthetase ATP-binding domain-like"/>
    <property type="match status" value="1"/>
</dbReference>
<evidence type="ECO:0000256" key="1">
    <source>
        <dbReference type="ARBA" id="ARBA00022598"/>
    </source>
</evidence>
<protein>
    <submittedName>
        <fullName evidence="6">ATP-grasp domain-containing protein</fullName>
    </submittedName>
</protein>
<dbReference type="RefSeq" id="WP_324768069.1">
    <property type="nucleotide sequence ID" value="NZ_BAAATS010000028.1"/>
</dbReference>
<comment type="caution">
    <text evidence="6">The sequence shown here is derived from an EMBL/GenBank/DDBJ whole genome shotgun (WGS) entry which is preliminary data.</text>
</comment>
<evidence type="ECO:0000256" key="3">
    <source>
        <dbReference type="ARBA" id="ARBA00022840"/>
    </source>
</evidence>
<evidence type="ECO:0000313" key="6">
    <source>
        <dbReference type="EMBL" id="MEB3960895.1"/>
    </source>
</evidence>